<sequence length="143" mass="15948">MFYHTRSIGPDMEALKAGFKKCGELAQQHGYTQLGLATPMKGNLDGVISDLIGEDAVKILQRDNVLDLKGITLHLITKRVSPSHKFSGPVLAVYTPIDQVRLLAKSSYCKGLIYVPWTQDEGPKFEKLFQTTVIYEGQYDLSM</sequence>
<proteinExistence type="predicted"/>
<dbReference type="Proteomes" id="UP001317705">
    <property type="component" value="Chromosome"/>
</dbReference>
<keyword evidence="2" id="KW-1185">Reference proteome</keyword>
<dbReference type="EMBL" id="AP027151">
    <property type="protein sequence ID" value="BDV43389.1"/>
    <property type="molecule type" value="Genomic_DNA"/>
</dbReference>
<organism evidence="1 2">
    <name type="scientific">Geotalea uraniireducens</name>
    <dbReference type="NCBI Taxonomy" id="351604"/>
    <lineage>
        <taxon>Bacteria</taxon>
        <taxon>Pseudomonadati</taxon>
        <taxon>Thermodesulfobacteriota</taxon>
        <taxon>Desulfuromonadia</taxon>
        <taxon>Geobacterales</taxon>
        <taxon>Geobacteraceae</taxon>
        <taxon>Geotalea</taxon>
    </lineage>
</organism>
<name>A0ABM8ELF3_9BACT</name>
<evidence type="ECO:0000313" key="1">
    <source>
        <dbReference type="EMBL" id="BDV43389.1"/>
    </source>
</evidence>
<protein>
    <submittedName>
        <fullName evidence="1">Uncharacterized protein</fullName>
    </submittedName>
</protein>
<dbReference type="RefSeq" id="WP_281999492.1">
    <property type="nucleotide sequence ID" value="NZ_AP027151.1"/>
</dbReference>
<gene>
    <name evidence="1" type="ORF">GURASL_23120</name>
</gene>
<evidence type="ECO:0000313" key="2">
    <source>
        <dbReference type="Proteomes" id="UP001317705"/>
    </source>
</evidence>
<accession>A0ABM8ELF3</accession>
<reference evidence="1 2" key="1">
    <citation type="submission" date="2022-12" db="EMBL/GenBank/DDBJ databases">
        <title>Polyphasic characterization of Geotalea uranireducens NIT-SL11 newly isolated from a complex of sewage sludge and microbially reduced graphene oxide.</title>
        <authorList>
            <person name="Xie L."/>
            <person name="Yoshida N."/>
            <person name="Meng L."/>
        </authorList>
    </citation>
    <scope>NUCLEOTIDE SEQUENCE [LARGE SCALE GENOMIC DNA]</scope>
    <source>
        <strain evidence="1 2">NIT-SL11</strain>
    </source>
</reference>